<dbReference type="GeneTree" id="ENSGT01150000286927"/>
<dbReference type="AlphaFoldDB" id="A0A8C9SGL1"/>
<dbReference type="SMART" id="SM01288">
    <property type="entry name" value="FISNA"/>
    <property type="match status" value="1"/>
</dbReference>
<dbReference type="Ensembl" id="ENSSFOT00015031745.2">
    <property type="protein sequence ID" value="ENSSFOP00015031393.2"/>
    <property type="gene ID" value="ENSSFOG00015020115.2"/>
</dbReference>
<dbReference type="InterPro" id="IPR013320">
    <property type="entry name" value="ConA-like_dom_sf"/>
</dbReference>
<organism evidence="10 11">
    <name type="scientific">Scleropages formosus</name>
    <name type="common">Asian bonytongue</name>
    <name type="synonym">Osteoglossum formosum</name>
    <dbReference type="NCBI Taxonomy" id="113540"/>
    <lineage>
        <taxon>Eukaryota</taxon>
        <taxon>Metazoa</taxon>
        <taxon>Chordata</taxon>
        <taxon>Craniata</taxon>
        <taxon>Vertebrata</taxon>
        <taxon>Euteleostomi</taxon>
        <taxon>Actinopterygii</taxon>
        <taxon>Neopterygii</taxon>
        <taxon>Teleostei</taxon>
        <taxon>Osteoglossocephala</taxon>
        <taxon>Osteoglossomorpha</taxon>
        <taxon>Osteoglossiformes</taxon>
        <taxon>Osteoglossidae</taxon>
        <taxon>Scleropages</taxon>
    </lineage>
</organism>
<dbReference type="InterPro" id="IPR003877">
    <property type="entry name" value="SPRY_dom"/>
</dbReference>
<protein>
    <recommendedName>
        <fullName evidence="12">NACHT, LRR and PYD domains-containing protein 12-like</fullName>
    </recommendedName>
</protein>
<evidence type="ECO:0000256" key="3">
    <source>
        <dbReference type="ARBA" id="ARBA00022614"/>
    </source>
</evidence>
<dbReference type="Pfam" id="PF17776">
    <property type="entry name" value="NLRC4_HD2"/>
    <property type="match status" value="1"/>
</dbReference>
<keyword evidence="11" id="KW-1185">Reference proteome</keyword>
<evidence type="ECO:0000256" key="7">
    <source>
        <dbReference type="SAM" id="MobiDB-lite"/>
    </source>
</evidence>
<dbReference type="Pfam" id="PF13516">
    <property type="entry name" value="LRR_6"/>
    <property type="match status" value="4"/>
</dbReference>
<dbReference type="InterPro" id="IPR001611">
    <property type="entry name" value="Leu-rich_rpt"/>
</dbReference>
<keyword evidence="2" id="KW-0963">Cytoplasm</keyword>
<evidence type="ECO:0000256" key="1">
    <source>
        <dbReference type="ARBA" id="ARBA00004496"/>
    </source>
</evidence>
<dbReference type="InterPro" id="IPR001870">
    <property type="entry name" value="B30.2/SPRY"/>
</dbReference>
<keyword evidence="3" id="KW-0433">Leucine-rich repeat</keyword>
<dbReference type="Pfam" id="PF00622">
    <property type="entry name" value="SPRY"/>
    <property type="match status" value="1"/>
</dbReference>
<sequence>MDQEHPDGPNTECENDGKDHLGEEPTGHRAVPLHHNVTAQIGGTAIQINISDSTIGQSVNTAINLYDSCGSRSGINSTQSCSQLASVETPGQQGQHFSMTNESFLTVQNNEDPERVLLKTVQKEHKSTLQKTFQNIFEGIAKQGNPTLLNRIYTELYITEGEREGVNDEHEVWQIESAYRTHSSLDTPINCNDIFKCLPGQERTIRTVLTKGIAGIGKTVSVQKFILDWAEGKASQDIDLIFVLPFRELNLIKDKKYSLLELLHEFHPEIKNIEDIKFHKYKVVLIFDGLDESRLPLNFHHTRLSDVKEATSVDVLLTNLIKRILLPSALLWITTRPAAASQIPPEYVDQVTEIRGFNDPQKEEYFHKRFSDEDLANRIISHIQSSRSLYIMCHIPVFCWISATVLEKMLGNDGGEEIPTTLTQMYTHFLLIQTNIKNKKYHGTNETDSRNVSQSDRDLILKLAELAFHQLEKGNIIFYETDLKDCDIDVSEASVYSGVCTQIFKEESVMYKKKVYCFVHLSVQEFLAALYVSQTHGSKKMDCLTLFVKENSGDCPTEMSLHELHKFAVDKALESKNGHLDLFLRFLLGLSLDSNKSFLQGLLTQTESSSESIKKTVTYIKVLSQLTRSHSPERYINLLLCLVELNDFSLLKNVQKDWDSSSGKKLSPAECSWLAYVLLTSKEIFDVFDVDNYTKAPQGRIRLLPVVKCCRKAVLTHCELTAESCGSVVSALQSVNSQLTELDLSYNHLRDSGVEELCTGLMSPHCKLHTLRLVACRFTAESCRSVVSALQSVNSQLTELDLSYNHLRDSGVKELCTGLMSPHCKLHTLRLIACRFTAESCGCVASALQSVNSQLTELDLSYNHLGDSGVKELCTGLMSPHCKLHTLRVKQCNLTEGCCEDLASVLKCPQSGLKDMELSDNDLLDQGVMLLSAGLKEPGCKLQRLGLSGCGVTERGSSSLASALGSNPRSQLRELDLSYNHPGDSGVKLLSALPEKVNVDHAGQCRIRPGLLKYSCQLTLDPTTAHKDLLLSHDNRTVTWKREMQPYPDSSNRFSGWEQVLCVESVSNRSYWEVQWTGNGAEIGVTYKGIGRHGYSADCLLGNNDKSWVLYYTEQSYSVRHNKKRIDIPGPPSRRVGVYVDCVSGTLSFYSVSSVEPTLLYSFTSTFTEPLTAAFRVWDSNTSVSLCDLK</sequence>
<dbReference type="InterPro" id="IPR043136">
    <property type="entry name" value="B30.2/SPRY_sf"/>
</dbReference>
<dbReference type="InterPro" id="IPR003879">
    <property type="entry name" value="Butyrophylin_SPRY"/>
</dbReference>
<keyword evidence="4" id="KW-0677">Repeat</keyword>
<evidence type="ECO:0000256" key="5">
    <source>
        <dbReference type="ARBA" id="ARBA00022741"/>
    </source>
</evidence>
<dbReference type="PROSITE" id="PS50837">
    <property type="entry name" value="NACHT"/>
    <property type="match status" value="1"/>
</dbReference>
<dbReference type="PANTHER" id="PTHR24106">
    <property type="entry name" value="NACHT, LRR AND CARD DOMAINS-CONTAINING"/>
    <property type="match status" value="1"/>
</dbReference>
<accession>A0A8C9SGL1</accession>
<dbReference type="Gene3D" id="3.80.10.10">
    <property type="entry name" value="Ribonuclease Inhibitor"/>
    <property type="match status" value="2"/>
</dbReference>
<dbReference type="InterPro" id="IPR027417">
    <property type="entry name" value="P-loop_NTPase"/>
</dbReference>
<dbReference type="InterPro" id="IPR032675">
    <property type="entry name" value="LRR_dom_sf"/>
</dbReference>
<dbReference type="Gene3D" id="2.60.120.920">
    <property type="match status" value="1"/>
</dbReference>
<feature type="compositionally biased region" description="Basic and acidic residues" evidence="7">
    <location>
        <begin position="15"/>
        <end position="27"/>
    </location>
</feature>
<dbReference type="SUPFAM" id="SSF49899">
    <property type="entry name" value="Concanavalin A-like lectins/glucanases"/>
    <property type="match status" value="1"/>
</dbReference>
<dbReference type="SMART" id="SM00368">
    <property type="entry name" value="LRR_RI"/>
    <property type="match status" value="9"/>
</dbReference>
<dbReference type="Proteomes" id="UP000694397">
    <property type="component" value="Chromosome 1"/>
</dbReference>
<dbReference type="InterPro" id="IPR007111">
    <property type="entry name" value="NACHT_NTPase"/>
</dbReference>
<dbReference type="Pfam" id="PF14484">
    <property type="entry name" value="FISNA"/>
    <property type="match status" value="1"/>
</dbReference>
<dbReference type="GO" id="GO:0005524">
    <property type="term" value="F:ATP binding"/>
    <property type="evidence" value="ECO:0007669"/>
    <property type="project" value="UniProtKB-KW"/>
</dbReference>
<feature type="domain" description="NACHT" evidence="9">
    <location>
        <begin position="206"/>
        <end position="339"/>
    </location>
</feature>
<evidence type="ECO:0000313" key="11">
    <source>
        <dbReference type="Proteomes" id="UP000694397"/>
    </source>
</evidence>
<dbReference type="Gene3D" id="3.40.50.300">
    <property type="entry name" value="P-loop containing nucleotide triphosphate hydrolases"/>
    <property type="match status" value="1"/>
</dbReference>
<keyword evidence="6" id="KW-0067">ATP-binding</keyword>
<dbReference type="SMART" id="SM00449">
    <property type="entry name" value="SPRY"/>
    <property type="match status" value="1"/>
</dbReference>
<evidence type="ECO:0000313" key="10">
    <source>
        <dbReference type="Ensembl" id="ENSSFOP00015031393.2"/>
    </source>
</evidence>
<dbReference type="FunFam" id="3.40.50.300:FF:000210">
    <property type="entry name" value="Si:dkey-16p6.1"/>
    <property type="match status" value="1"/>
</dbReference>
<dbReference type="PRINTS" id="PR01407">
    <property type="entry name" value="BUTYPHLNCDUF"/>
</dbReference>
<dbReference type="SMART" id="SM00589">
    <property type="entry name" value="PRY"/>
    <property type="match status" value="1"/>
</dbReference>
<dbReference type="Pfam" id="PF13765">
    <property type="entry name" value="PRY"/>
    <property type="match status" value="1"/>
</dbReference>
<dbReference type="GO" id="GO:0005737">
    <property type="term" value="C:cytoplasm"/>
    <property type="evidence" value="ECO:0007669"/>
    <property type="project" value="UniProtKB-SubCell"/>
</dbReference>
<evidence type="ECO:0000256" key="4">
    <source>
        <dbReference type="ARBA" id="ARBA00022737"/>
    </source>
</evidence>
<dbReference type="SUPFAM" id="SSF52047">
    <property type="entry name" value="RNI-like"/>
    <property type="match status" value="1"/>
</dbReference>
<evidence type="ECO:0008006" key="12">
    <source>
        <dbReference type="Google" id="ProtNLM"/>
    </source>
</evidence>
<feature type="region of interest" description="Disordered" evidence="7">
    <location>
        <begin position="1"/>
        <end position="28"/>
    </location>
</feature>
<gene>
    <name evidence="10" type="primary">LOC108919739</name>
</gene>
<evidence type="ECO:0000256" key="2">
    <source>
        <dbReference type="ARBA" id="ARBA00022490"/>
    </source>
</evidence>
<reference evidence="10" key="2">
    <citation type="submission" date="2025-08" db="UniProtKB">
        <authorList>
            <consortium name="Ensembl"/>
        </authorList>
    </citation>
    <scope>IDENTIFICATION</scope>
</reference>
<dbReference type="InterPro" id="IPR006574">
    <property type="entry name" value="PRY"/>
</dbReference>
<dbReference type="FunFam" id="3.80.10.10:FF:000538">
    <property type="entry name" value="Si:ch211-127b6.2"/>
    <property type="match status" value="1"/>
</dbReference>
<dbReference type="PROSITE" id="PS51450">
    <property type="entry name" value="LRR"/>
    <property type="match status" value="1"/>
</dbReference>
<dbReference type="PROSITE" id="PS50188">
    <property type="entry name" value="B302_SPRY"/>
    <property type="match status" value="1"/>
</dbReference>
<proteinExistence type="predicted"/>
<evidence type="ECO:0000259" key="8">
    <source>
        <dbReference type="PROSITE" id="PS50188"/>
    </source>
</evidence>
<dbReference type="InterPro" id="IPR041075">
    <property type="entry name" value="NOD1/2_WH"/>
</dbReference>
<feature type="domain" description="B30.2/SPRY" evidence="8">
    <location>
        <begin position="998"/>
        <end position="1190"/>
    </location>
</feature>
<dbReference type="OrthoDB" id="120976at2759"/>
<dbReference type="Pfam" id="PF05729">
    <property type="entry name" value="NACHT"/>
    <property type="match status" value="1"/>
</dbReference>
<dbReference type="CDD" id="cd16040">
    <property type="entry name" value="SPRY_PRY_SNTX"/>
    <property type="match status" value="1"/>
</dbReference>
<dbReference type="InterPro" id="IPR051261">
    <property type="entry name" value="NLR"/>
</dbReference>
<keyword evidence="5" id="KW-0547">Nucleotide-binding</keyword>
<comment type="subcellular location">
    <subcellularLocation>
        <location evidence="1">Cytoplasm</location>
    </subcellularLocation>
</comment>
<evidence type="ECO:0000256" key="6">
    <source>
        <dbReference type="ARBA" id="ARBA00022840"/>
    </source>
</evidence>
<dbReference type="InterPro" id="IPR029495">
    <property type="entry name" value="NACHT-assoc"/>
</dbReference>
<dbReference type="InterPro" id="IPR041267">
    <property type="entry name" value="NLRP_HD2"/>
</dbReference>
<evidence type="ECO:0000259" key="9">
    <source>
        <dbReference type="PROSITE" id="PS50837"/>
    </source>
</evidence>
<reference evidence="10" key="3">
    <citation type="submission" date="2025-09" db="UniProtKB">
        <authorList>
            <consortium name="Ensembl"/>
        </authorList>
    </citation>
    <scope>IDENTIFICATION</scope>
</reference>
<reference evidence="10 11" key="1">
    <citation type="submission" date="2019-04" db="EMBL/GenBank/DDBJ databases">
        <authorList>
            <consortium name="Wellcome Sanger Institute Data Sharing"/>
        </authorList>
    </citation>
    <scope>NUCLEOTIDE SEQUENCE [LARGE SCALE GENOMIC DNA]</scope>
</reference>
<dbReference type="SUPFAM" id="SSF52540">
    <property type="entry name" value="P-loop containing nucleoside triphosphate hydrolases"/>
    <property type="match status" value="1"/>
</dbReference>
<name>A0A8C9SGL1_SCLFO</name>
<dbReference type="Pfam" id="PF17779">
    <property type="entry name" value="WHD_NOD2"/>
    <property type="match status" value="1"/>
</dbReference>